<reference evidence="2 3" key="1">
    <citation type="submission" date="2019-09" db="EMBL/GenBank/DDBJ databases">
        <title>Taxonomic organization of the family Brucellaceae based on a phylogenomic approach.</title>
        <authorList>
            <person name="Leclercq S."/>
            <person name="Cloeckaert A."/>
            <person name="Zygmunt M.S."/>
        </authorList>
    </citation>
    <scope>NUCLEOTIDE SEQUENCE [LARGE SCALE GENOMIC DNA]</scope>
    <source>
        <strain evidence="2 3">LMG 18957</strain>
    </source>
</reference>
<feature type="domain" description="DUF4942" evidence="1">
    <location>
        <begin position="85"/>
        <end position="308"/>
    </location>
</feature>
<dbReference type="RefSeq" id="WP_151677586.1">
    <property type="nucleotide sequence ID" value="NZ_WBWA01000005.1"/>
</dbReference>
<sequence>MNAIVPRDTVEQIVKYRNTALDMFSEAHKIITAAHDAEKEAIDMARRAFPGTNAYNAAHETASKIAMHPIAKLPFDDYMKEKRRVIDLNVWAWIIERTDLEHLMDKEAKEQLKAQMGHIIEEPTEPGQILTEDEAAKGMPPVTVENVVATLEGFMLSAETIFRRGMANAFAKLDRRFRSHDGFKVGSRMILSRCFNEYGSWNWNRDERSTLIDIERTFTILDGKLDEVKKQDAEIAEARRTHRPIVHFTKTIGEIDLARAGSSGARQTEVETEYFKVRIFKNGNAHLWFTRKDLVAKVNKLLAEYYGEVLADSQVKEDDPLENVKTSPARYYGFFPTPPEAAEKMIGQLDLRAGKDGPRLRILEPSAGTGNLARMAFTKPEPGVRAEWDRQRYRFDNIVDCIEIQPHLANELKASGLYGKVICEDFLHIDPVTTGLYDFVIMNPPFDRERDIDHVVHALKFLKPDGKLAAIMSAGTEFRQTAKSIAFRKLMEDMGADWRDLPPNSFSSVGTHVNTGFIVVQKNRRKKDRYEWPTWPRVG</sequence>
<dbReference type="Proteomes" id="UP000430843">
    <property type="component" value="Unassembled WGS sequence"/>
</dbReference>
<dbReference type="GO" id="GO:0008168">
    <property type="term" value="F:methyltransferase activity"/>
    <property type="evidence" value="ECO:0007669"/>
    <property type="project" value="InterPro"/>
</dbReference>
<dbReference type="InterPro" id="IPR029063">
    <property type="entry name" value="SAM-dependent_MTases_sf"/>
</dbReference>
<dbReference type="Pfam" id="PF13708">
    <property type="entry name" value="DUF4942"/>
    <property type="match status" value="1"/>
</dbReference>
<proteinExistence type="predicted"/>
<dbReference type="AlphaFoldDB" id="A0A833CNN8"/>
<organism evidence="2 3">
    <name type="scientific">Brucella tritici</name>
    <dbReference type="NCBI Taxonomy" id="94626"/>
    <lineage>
        <taxon>Bacteria</taxon>
        <taxon>Pseudomonadati</taxon>
        <taxon>Pseudomonadota</taxon>
        <taxon>Alphaproteobacteria</taxon>
        <taxon>Hyphomicrobiales</taxon>
        <taxon>Brucellaceae</taxon>
        <taxon>Brucella/Ochrobactrum group</taxon>
        <taxon>Brucella</taxon>
    </lineage>
</organism>
<accession>A0A833CNN8</accession>
<evidence type="ECO:0000313" key="2">
    <source>
        <dbReference type="EMBL" id="KAB2666041.1"/>
    </source>
</evidence>
<dbReference type="PROSITE" id="PS00092">
    <property type="entry name" value="N6_MTASE"/>
    <property type="match status" value="1"/>
</dbReference>
<keyword evidence="3" id="KW-1185">Reference proteome</keyword>
<dbReference type="SUPFAM" id="SSF53335">
    <property type="entry name" value="S-adenosyl-L-methionine-dependent methyltransferases"/>
    <property type="match status" value="1"/>
</dbReference>
<dbReference type="CDD" id="cd02440">
    <property type="entry name" value="AdoMet_MTases"/>
    <property type="match status" value="1"/>
</dbReference>
<comment type="caution">
    <text evidence="2">The sequence shown here is derived from an EMBL/GenBank/DDBJ whole genome shotgun (WGS) entry which is preliminary data.</text>
</comment>
<dbReference type="Gene3D" id="3.40.50.150">
    <property type="entry name" value="Vaccinia Virus protein VP39"/>
    <property type="match status" value="1"/>
</dbReference>
<protein>
    <submittedName>
        <fullName evidence="2">DUF4942 domain-containing protein</fullName>
    </submittedName>
</protein>
<dbReference type="PRINTS" id="PR00507">
    <property type="entry name" value="N12N6MTFRASE"/>
</dbReference>
<dbReference type="EMBL" id="WBWA01000005">
    <property type="protein sequence ID" value="KAB2666041.1"/>
    <property type="molecule type" value="Genomic_DNA"/>
</dbReference>
<evidence type="ECO:0000313" key="3">
    <source>
        <dbReference type="Proteomes" id="UP000430843"/>
    </source>
</evidence>
<dbReference type="InterPro" id="IPR031339">
    <property type="entry name" value="DUF4942"/>
</dbReference>
<gene>
    <name evidence="2" type="ORF">F9K91_07880</name>
</gene>
<name>A0A833CNN8_9HYPH</name>
<evidence type="ECO:0000259" key="1">
    <source>
        <dbReference type="Pfam" id="PF13708"/>
    </source>
</evidence>
<dbReference type="GO" id="GO:0032259">
    <property type="term" value="P:methylation"/>
    <property type="evidence" value="ECO:0007669"/>
    <property type="project" value="InterPro"/>
</dbReference>
<dbReference type="InterPro" id="IPR002052">
    <property type="entry name" value="DNA_methylase_N6_adenine_CS"/>
</dbReference>
<dbReference type="GO" id="GO:0003676">
    <property type="term" value="F:nucleic acid binding"/>
    <property type="evidence" value="ECO:0007669"/>
    <property type="project" value="InterPro"/>
</dbReference>